<name>A0A517Y4R0_9BACT</name>
<proteinExistence type="predicted"/>
<dbReference type="KEGG" id="aagg:ETAA8_02490"/>
<dbReference type="PANTHER" id="PTHR43760">
    <property type="entry name" value="ENDORIBONUCLEASE-RELATED"/>
    <property type="match status" value="1"/>
</dbReference>
<accession>A0A517Y4R0</accession>
<dbReference type="Pfam" id="PF01042">
    <property type="entry name" value="Ribonuc_L-PSP"/>
    <property type="match status" value="1"/>
</dbReference>
<organism evidence="1 2">
    <name type="scientific">Anatilimnocola aggregata</name>
    <dbReference type="NCBI Taxonomy" id="2528021"/>
    <lineage>
        <taxon>Bacteria</taxon>
        <taxon>Pseudomonadati</taxon>
        <taxon>Planctomycetota</taxon>
        <taxon>Planctomycetia</taxon>
        <taxon>Pirellulales</taxon>
        <taxon>Pirellulaceae</taxon>
        <taxon>Anatilimnocola</taxon>
    </lineage>
</organism>
<evidence type="ECO:0000313" key="2">
    <source>
        <dbReference type="Proteomes" id="UP000315017"/>
    </source>
</evidence>
<keyword evidence="2" id="KW-1185">Reference proteome</keyword>
<dbReference type="SUPFAM" id="SSF55298">
    <property type="entry name" value="YjgF-like"/>
    <property type="match status" value="1"/>
</dbReference>
<dbReference type="AlphaFoldDB" id="A0A517Y4R0"/>
<dbReference type="Proteomes" id="UP000315017">
    <property type="component" value="Chromosome"/>
</dbReference>
<dbReference type="PANTHER" id="PTHR43760:SF1">
    <property type="entry name" value="ENDORIBONUCLEASE L-PSP_CHORISMATE MUTASE-LIKE DOMAIN-CONTAINING PROTEIN"/>
    <property type="match status" value="1"/>
</dbReference>
<dbReference type="CDD" id="cd02199">
    <property type="entry name" value="YjgF_YER057c_UK114_like_1"/>
    <property type="match status" value="1"/>
</dbReference>
<gene>
    <name evidence="1" type="ORF">ETAA8_02490</name>
</gene>
<dbReference type="Gene3D" id="3.30.1330.40">
    <property type="entry name" value="RutC-like"/>
    <property type="match status" value="1"/>
</dbReference>
<dbReference type="InterPro" id="IPR035959">
    <property type="entry name" value="RutC-like_sf"/>
</dbReference>
<dbReference type="InterPro" id="IPR013813">
    <property type="entry name" value="Endoribo_LPSP/chorism_mut-like"/>
</dbReference>
<dbReference type="EMBL" id="CP036274">
    <property type="protein sequence ID" value="QDU25186.1"/>
    <property type="molecule type" value="Genomic_DNA"/>
</dbReference>
<reference evidence="1 2" key="1">
    <citation type="submission" date="2019-02" db="EMBL/GenBank/DDBJ databases">
        <title>Deep-cultivation of Planctomycetes and their phenomic and genomic characterization uncovers novel biology.</title>
        <authorList>
            <person name="Wiegand S."/>
            <person name="Jogler M."/>
            <person name="Boedeker C."/>
            <person name="Pinto D."/>
            <person name="Vollmers J."/>
            <person name="Rivas-Marin E."/>
            <person name="Kohn T."/>
            <person name="Peeters S.H."/>
            <person name="Heuer A."/>
            <person name="Rast P."/>
            <person name="Oberbeckmann S."/>
            <person name="Bunk B."/>
            <person name="Jeske O."/>
            <person name="Meyerdierks A."/>
            <person name="Storesund J.E."/>
            <person name="Kallscheuer N."/>
            <person name="Luecker S."/>
            <person name="Lage O.M."/>
            <person name="Pohl T."/>
            <person name="Merkel B.J."/>
            <person name="Hornburger P."/>
            <person name="Mueller R.-W."/>
            <person name="Bruemmer F."/>
            <person name="Labrenz M."/>
            <person name="Spormann A.M."/>
            <person name="Op den Camp H."/>
            <person name="Overmann J."/>
            <person name="Amann R."/>
            <person name="Jetten M.S.M."/>
            <person name="Mascher T."/>
            <person name="Medema M.H."/>
            <person name="Devos D.P."/>
            <person name="Kaster A.-K."/>
            <person name="Ovreas L."/>
            <person name="Rohde M."/>
            <person name="Galperin M.Y."/>
            <person name="Jogler C."/>
        </authorList>
    </citation>
    <scope>NUCLEOTIDE SEQUENCE [LARGE SCALE GENOMIC DNA]</scope>
    <source>
        <strain evidence="1 2">ETA_A8</strain>
    </source>
</reference>
<protein>
    <submittedName>
        <fullName evidence="1">Endoribonuclease L-PSP</fullName>
    </submittedName>
</protein>
<evidence type="ECO:0000313" key="1">
    <source>
        <dbReference type="EMBL" id="QDU25186.1"/>
    </source>
</evidence>
<dbReference type="InterPro" id="IPR006175">
    <property type="entry name" value="YjgF/YER057c/UK114"/>
</dbReference>
<sequence>MSIHRRFFCALGEHTMAAFIRIIQPHFSLASIAMTPTEKAQSVGITFVEQPAGYLNMCVKTGNLLITSGHVSDTKGVLGTGLTIDEGYKAARECAVKILRSVHQAHGTLNGLKVLKVLGCVYSAPSFTEQHLVINGCSDLFHEIFGKTTDGFHARSALGFAALPTGAAVEVEAIFEIKS</sequence>